<organism evidence="6 7">
    <name type="scientific">Pedosphaera parvula (strain Ellin514)</name>
    <dbReference type="NCBI Taxonomy" id="320771"/>
    <lineage>
        <taxon>Bacteria</taxon>
        <taxon>Pseudomonadati</taxon>
        <taxon>Verrucomicrobiota</taxon>
        <taxon>Pedosphaerae</taxon>
        <taxon>Pedosphaerales</taxon>
        <taxon>Pedosphaeraceae</taxon>
        <taxon>Pedosphaera</taxon>
    </lineage>
</organism>
<name>B9XQC4_PEDPL</name>
<keyword evidence="3 5" id="KW-1133">Transmembrane helix</keyword>
<dbReference type="Pfam" id="PF13564">
    <property type="entry name" value="DoxX_2"/>
    <property type="match status" value="1"/>
</dbReference>
<reference evidence="6 7" key="1">
    <citation type="journal article" date="2011" name="J. Bacteriol.">
        <title>Genome sequence of 'Pedosphaera parvula' Ellin514, an aerobic Verrucomicrobial isolate from pasture soil.</title>
        <authorList>
            <person name="Kant R."/>
            <person name="van Passel M.W."/>
            <person name="Sangwan P."/>
            <person name="Palva A."/>
            <person name="Lucas S."/>
            <person name="Copeland A."/>
            <person name="Lapidus A."/>
            <person name="Glavina Del Rio T."/>
            <person name="Dalin E."/>
            <person name="Tice H."/>
            <person name="Bruce D."/>
            <person name="Goodwin L."/>
            <person name="Pitluck S."/>
            <person name="Chertkov O."/>
            <person name="Larimer F.W."/>
            <person name="Land M.L."/>
            <person name="Hauser L."/>
            <person name="Brettin T.S."/>
            <person name="Detter J.C."/>
            <person name="Han S."/>
            <person name="de Vos W.M."/>
            <person name="Janssen P.H."/>
            <person name="Smidt H."/>
        </authorList>
    </citation>
    <scope>NUCLEOTIDE SEQUENCE [LARGE SCALE GENOMIC DNA]</scope>
    <source>
        <strain evidence="6 7">Ellin514</strain>
    </source>
</reference>
<feature type="transmembrane region" description="Helical" evidence="5">
    <location>
        <begin position="112"/>
        <end position="130"/>
    </location>
</feature>
<evidence type="ECO:0000256" key="2">
    <source>
        <dbReference type="ARBA" id="ARBA00022692"/>
    </source>
</evidence>
<feature type="transmembrane region" description="Helical" evidence="5">
    <location>
        <begin position="59"/>
        <end position="79"/>
    </location>
</feature>
<evidence type="ECO:0000313" key="7">
    <source>
        <dbReference type="Proteomes" id="UP000003688"/>
    </source>
</evidence>
<dbReference type="EMBL" id="ABOX02000053">
    <property type="protein sequence ID" value="EEF57948.1"/>
    <property type="molecule type" value="Genomic_DNA"/>
</dbReference>
<gene>
    <name evidence="6" type="ORF">Cflav_PD1123</name>
</gene>
<keyword evidence="2 5" id="KW-0812">Transmembrane</keyword>
<comment type="caution">
    <text evidence="6">The sequence shown here is derived from an EMBL/GenBank/DDBJ whole genome shotgun (WGS) entry which is preliminary data.</text>
</comment>
<evidence type="ECO:0008006" key="8">
    <source>
        <dbReference type="Google" id="ProtNLM"/>
    </source>
</evidence>
<evidence type="ECO:0000256" key="4">
    <source>
        <dbReference type="ARBA" id="ARBA00023136"/>
    </source>
</evidence>
<evidence type="ECO:0000313" key="6">
    <source>
        <dbReference type="EMBL" id="EEF57948.1"/>
    </source>
</evidence>
<dbReference type="AlphaFoldDB" id="B9XQC4"/>
<feature type="transmembrane region" description="Helical" evidence="5">
    <location>
        <begin position="86"/>
        <end position="106"/>
    </location>
</feature>
<protein>
    <recommendedName>
        <fullName evidence="8">DoxX family protein</fullName>
    </recommendedName>
</protein>
<dbReference type="Proteomes" id="UP000003688">
    <property type="component" value="Unassembled WGS sequence"/>
</dbReference>
<dbReference type="STRING" id="320771.Cflav_PD1123"/>
<dbReference type="OrthoDB" id="9811373at2"/>
<sequence length="143" mass="15473">MEENTTINQDKPAQTIPVGRKALWTGRIMSALITLFMLMDGVGKLVKPAPVVKGTVELGYPESVIFPLGIVLTICTLLYAIPRTSILGAILLTGYLGGAIASQVRVGNPLCSHILFPVYVAVLLWGGLFLRDARLRTLIPLRC</sequence>
<evidence type="ECO:0000256" key="3">
    <source>
        <dbReference type="ARBA" id="ARBA00022989"/>
    </source>
</evidence>
<evidence type="ECO:0000256" key="5">
    <source>
        <dbReference type="SAM" id="Phobius"/>
    </source>
</evidence>
<comment type="subcellular location">
    <subcellularLocation>
        <location evidence="1">Membrane</location>
        <topology evidence="1">Multi-pass membrane protein</topology>
    </subcellularLocation>
</comment>
<dbReference type="RefSeq" id="WP_007418010.1">
    <property type="nucleotide sequence ID" value="NZ_ABOX02000053.1"/>
</dbReference>
<dbReference type="GO" id="GO:0016020">
    <property type="term" value="C:membrane"/>
    <property type="evidence" value="ECO:0007669"/>
    <property type="project" value="UniProtKB-SubCell"/>
</dbReference>
<dbReference type="InterPro" id="IPR032808">
    <property type="entry name" value="DoxX"/>
</dbReference>
<proteinExistence type="predicted"/>
<accession>B9XQC4</accession>
<keyword evidence="4 5" id="KW-0472">Membrane</keyword>
<keyword evidence="7" id="KW-1185">Reference proteome</keyword>
<evidence type="ECO:0000256" key="1">
    <source>
        <dbReference type="ARBA" id="ARBA00004141"/>
    </source>
</evidence>
<feature type="transmembrane region" description="Helical" evidence="5">
    <location>
        <begin position="21"/>
        <end position="39"/>
    </location>
</feature>